<feature type="region of interest" description="Disordered" evidence="2">
    <location>
        <begin position="541"/>
        <end position="575"/>
    </location>
</feature>
<dbReference type="Pfam" id="PF00096">
    <property type="entry name" value="zf-C2H2"/>
    <property type="match status" value="1"/>
</dbReference>
<feature type="region of interest" description="Disordered" evidence="2">
    <location>
        <begin position="979"/>
        <end position="1007"/>
    </location>
</feature>
<proteinExistence type="predicted"/>
<dbReference type="Ensembl" id="ENSAMXT00005018472.1">
    <property type="protein sequence ID" value="ENSAMXP00005016740.1"/>
    <property type="gene ID" value="ENSAMXG00005008713.1"/>
</dbReference>
<feature type="domain" description="C2H2-type" evidence="3">
    <location>
        <begin position="1072"/>
        <end position="1100"/>
    </location>
</feature>
<organism evidence="4 5">
    <name type="scientific">Astyanax mexicanus</name>
    <name type="common">Blind cave fish</name>
    <name type="synonym">Astyanax fasciatus mexicanus</name>
    <dbReference type="NCBI Taxonomy" id="7994"/>
    <lineage>
        <taxon>Eukaryota</taxon>
        <taxon>Metazoa</taxon>
        <taxon>Chordata</taxon>
        <taxon>Craniata</taxon>
        <taxon>Vertebrata</taxon>
        <taxon>Euteleostomi</taxon>
        <taxon>Actinopterygii</taxon>
        <taxon>Neopterygii</taxon>
        <taxon>Teleostei</taxon>
        <taxon>Ostariophysi</taxon>
        <taxon>Characiformes</taxon>
        <taxon>Characoidei</taxon>
        <taxon>Acestrorhamphidae</taxon>
        <taxon>Acestrorhamphinae</taxon>
        <taxon>Astyanax</taxon>
    </lineage>
</organism>
<keyword evidence="1" id="KW-0862">Zinc</keyword>
<feature type="domain" description="C2H2-type" evidence="3">
    <location>
        <begin position="1015"/>
        <end position="1042"/>
    </location>
</feature>
<dbReference type="PROSITE" id="PS50157">
    <property type="entry name" value="ZINC_FINGER_C2H2_2"/>
    <property type="match status" value="7"/>
</dbReference>
<feature type="region of interest" description="Disordered" evidence="2">
    <location>
        <begin position="193"/>
        <end position="273"/>
    </location>
</feature>
<feature type="compositionally biased region" description="Basic and acidic residues" evidence="2">
    <location>
        <begin position="1404"/>
        <end position="1425"/>
    </location>
</feature>
<feature type="domain" description="C2H2-type" evidence="3">
    <location>
        <begin position="182"/>
        <end position="209"/>
    </location>
</feature>
<evidence type="ECO:0000256" key="2">
    <source>
        <dbReference type="SAM" id="MobiDB-lite"/>
    </source>
</evidence>
<dbReference type="SUPFAM" id="SSF57667">
    <property type="entry name" value="beta-beta-alpha zinc fingers"/>
    <property type="match status" value="3"/>
</dbReference>
<evidence type="ECO:0000256" key="1">
    <source>
        <dbReference type="PROSITE-ProRule" id="PRU00042"/>
    </source>
</evidence>
<feature type="region of interest" description="Disordered" evidence="2">
    <location>
        <begin position="25"/>
        <end position="152"/>
    </location>
</feature>
<name>A0A8B9HYA6_ASTMX</name>
<dbReference type="FunFam" id="3.30.160.60:FF:003271">
    <property type="entry name" value="PR domain-containing 2, with ZNF domain a"/>
    <property type="match status" value="1"/>
</dbReference>
<evidence type="ECO:0000313" key="4">
    <source>
        <dbReference type="Ensembl" id="ENSAMXP00005016740.1"/>
    </source>
</evidence>
<dbReference type="InterPro" id="IPR050331">
    <property type="entry name" value="Zinc_finger"/>
</dbReference>
<dbReference type="InterPro" id="IPR013087">
    <property type="entry name" value="Znf_C2H2_type"/>
</dbReference>
<feature type="domain" description="C2H2-type" evidence="3">
    <location>
        <begin position="1043"/>
        <end position="1071"/>
    </location>
</feature>
<dbReference type="Pfam" id="PF13912">
    <property type="entry name" value="zf-C2H2_6"/>
    <property type="match status" value="1"/>
</dbReference>
<feature type="compositionally biased region" description="Polar residues" evidence="2">
    <location>
        <begin position="228"/>
        <end position="262"/>
    </location>
</feature>
<dbReference type="PANTHER" id="PTHR16515:SF37">
    <property type="entry name" value="PR DOMAIN ZINC FINGER PROTEIN 2"/>
    <property type="match status" value="1"/>
</dbReference>
<sequence>TVWNILACKLIIYHFSFFKGINKEEKRPSAVSEPTQEIEASHSSSTETKNPHPSQALSTEMEQKEGEEVDHSETELAWPQKSPEHPAEPEESADRREQPNPHLIPGSLVKESSVSPLREAERASSVVSPELEAEGDPDFEDDAPGGTGNHPCQHCERHFSTKQGLERHVHIHTIANHQTHTFKCKYCTKPFGSQVGRRRHERRHENGSKTLKRPSSSLAGTAFPLSPSRLNDSPPTSDCVTSPSPTIIMTSQNGPPQPGSDTSTKDAGADPEHTFVLDENGESKELHPCKYCNKAFGTHTNMRRHQRRIHERHLMPKGVRRKGILLQDMPSQQHPEEEGPVTAQSLQKASPNASPPPVYVPSVDTEDEGEREEGMVNISKNISENLSLYIDGKILSTNTVSTCEVIEVDSSTAALFGLDTVILNPNQISQALKVETQPSPVKEASATVPKRRTSTPPLLPAVKMESETHLLSSAGTSSCTSSQSPSLVGTVLPQSTETLAFQKEKTVYLSPKLKQLLQTQDSQKPALTLIADSHRLTTPLSVTSLPAAQGRFKRRTASPPTPAQSSSSLSPESCSNIETGDSFTLKVPKVESHCTVQSWSSPSSDQRDSVSPCGKDWAASVSGGNSCNQLPLDLSSAVSKKDSRTSSKASVESVLDLSLHRKGAGAPTAQHGISLAPHVKRKKPNTSMLEKVLMNEYAGLSVAGEEGSTSLDSPDAANSSPGSDGGVSPASPSSNSENLPCENPCESSPPPSLTPVTINPSSPSSSSLASSTPPPPVLPSVPSPPPLTSRQSLDSFPKLSPKPIDSPLEEEMSKSSAEETSHDLNIKDFNQTAKQLDPMTYALPQSPQGTKRHYKADSFSKSGTLHKGSPIKTADYAVSSCEKYSDSEDSQSNSFDESFPPDLNSIKTEGRKQPQSSHSPVLFTSSNSNKESPSSSSPPFSSYKVEEDSQSSTAGPSADDMVVNNETVTIGKVESEIAASTEDVSSTGGNAAVKTLDSAETETETSEQDTFTKSFVCNVCEQPFHSIKELSSHIMQHAVEWPFKCEFCVQLFQNSSALLEHRSSLHGVGKIYICSVCSKEFAYLCNLQQHQSDLHPGQSCAHTSVENGKLRPQNYTDAANMQAIIERNSLHSTTDTSVDGDPQDSSEVCSDKAIKKENGDDLTGQEDPTEELYTTIKIMASEAGKPKGPDVRLGINQHYPSFKPPPFPYHNRTSAANVASATNFTTHNIPQTFSTAIRCTKCGNSFDNMPELHKHILACANASDKRRYTPKKNPIPLKQIVKKPQNGVMLLSTAATAAGGQNAFRRMGQPKRLNFNQEIPAKMKMTALNKKKNQLVQKAISQKNKTAAAASAKKASVQVKEEQQPSSVCPYCNREYTYAASLAKHVAGSCPQKPAAKKKQKTPTLKDKNVNLRTRVTDSEIKQEPEANQVTTGRPQGKSRARNTETVENELATPAKEGKESKGKAGTSQARSSKRPAASTASSNTDNSAPKSKKGRKSGSSVQPVTPPSSSPPAVVNEPAARTTTKTPRVTKDKEKGKEKEKDTVVPKKETETKSQVQTKKEERFSKRTPRERVGGPVTRSLQSSSGEVKNEDHIPFSFCVFQESLWKDWR</sequence>
<evidence type="ECO:0000313" key="5">
    <source>
        <dbReference type="Proteomes" id="UP000694621"/>
    </source>
</evidence>
<dbReference type="SMART" id="SM00355">
    <property type="entry name" value="ZnF_C2H2"/>
    <property type="match status" value="8"/>
</dbReference>
<feature type="compositionally biased region" description="Basic and acidic residues" evidence="2">
    <location>
        <begin position="263"/>
        <end position="273"/>
    </location>
</feature>
<dbReference type="InterPro" id="IPR036236">
    <property type="entry name" value="Znf_C2H2_sf"/>
</dbReference>
<feature type="compositionally biased region" description="Low complexity" evidence="2">
    <location>
        <begin position="925"/>
        <end position="942"/>
    </location>
</feature>
<keyword evidence="1" id="KW-0479">Metal-binding</keyword>
<feature type="compositionally biased region" description="Polar residues" evidence="2">
    <location>
        <begin position="41"/>
        <end position="60"/>
    </location>
</feature>
<feature type="compositionally biased region" description="Polar residues" evidence="2">
    <location>
        <begin position="707"/>
        <end position="722"/>
    </location>
</feature>
<feature type="compositionally biased region" description="Basic and acidic residues" evidence="2">
    <location>
        <begin position="82"/>
        <end position="99"/>
    </location>
</feature>
<reference evidence="4" key="1">
    <citation type="submission" date="2025-08" db="UniProtKB">
        <authorList>
            <consortium name="Ensembl"/>
        </authorList>
    </citation>
    <scope>IDENTIFICATION</scope>
</reference>
<keyword evidence="1" id="KW-0863">Zinc-finger</keyword>
<evidence type="ECO:0000259" key="3">
    <source>
        <dbReference type="PROSITE" id="PS50157"/>
    </source>
</evidence>
<feature type="compositionally biased region" description="Polar residues" evidence="2">
    <location>
        <begin position="913"/>
        <end position="924"/>
    </location>
</feature>
<dbReference type="GO" id="GO:0008270">
    <property type="term" value="F:zinc ion binding"/>
    <property type="evidence" value="ECO:0007669"/>
    <property type="project" value="UniProtKB-KW"/>
</dbReference>
<dbReference type="Gene3D" id="3.30.160.60">
    <property type="entry name" value="Classic Zinc Finger"/>
    <property type="match status" value="3"/>
</dbReference>
<feature type="compositionally biased region" description="Basic and acidic residues" evidence="2">
    <location>
        <begin position="811"/>
        <end position="826"/>
    </location>
</feature>
<dbReference type="PANTHER" id="PTHR16515">
    <property type="entry name" value="PR DOMAIN ZINC FINGER PROTEIN"/>
    <property type="match status" value="1"/>
</dbReference>
<feature type="region of interest" description="Disordered" evidence="2">
    <location>
        <begin position="704"/>
        <end position="963"/>
    </location>
</feature>
<feature type="domain" description="C2H2-type" evidence="3">
    <location>
        <begin position="150"/>
        <end position="173"/>
    </location>
</feature>
<feature type="domain" description="C2H2-type" evidence="3">
    <location>
        <begin position="287"/>
        <end position="310"/>
    </location>
</feature>
<dbReference type="GO" id="GO:0010468">
    <property type="term" value="P:regulation of gene expression"/>
    <property type="evidence" value="ECO:0007669"/>
    <property type="project" value="TreeGrafter"/>
</dbReference>
<feature type="compositionally biased region" description="Polar residues" evidence="2">
    <location>
        <begin position="1131"/>
        <end position="1148"/>
    </location>
</feature>
<feature type="compositionally biased region" description="Low complexity" evidence="2">
    <location>
        <begin position="1477"/>
        <end position="1489"/>
    </location>
</feature>
<feature type="region of interest" description="Disordered" evidence="2">
    <location>
        <begin position="662"/>
        <end position="682"/>
    </location>
</feature>
<feature type="region of interest" description="Disordered" evidence="2">
    <location>
        <begin position="330"/>
        <end position="372"/>
    </location>
</feature>
<dbReference type="Proteomes" id="UP000694621">
    <property type="component" value="Unplaced"/>
</dbReference>
<accession>A0A8B9HYA6</accession>
<protein>
    <submittedName>
        <fullName evidence="4">PR domain containing 2, with ZNF domain b</fullName>
    </submittedName>
</protein>
<feature type="compositionally biased region" description="Basic and acidic residues" evidence="2">
    <location>
        <begin position="1149"/>
        <end position="1159"/>
    </location>
</feature>
<feature type="compositionally biased region" description="Basic and acidic residues" evidence="2">
    <location>
        <begin position="1530"/>
        <end position="1574"/>
    </location>
</feature>
<feature type="compositionally biased region" description="Pro residues" evidence="2">
    <location>
        <begin position="772"/>
        <end position="787"/>
    </location>
</feature>
<feature type="compositionally biased region" description="Acidic residues" evidence="2">
    <location>
        <begin position="131"/>
        <end position="143"/>
    </location>
</feature>
<dbReference type="PROSITE" id="PS00028">
    <property type="entry name" value="ZINC_FINGER_C2H2_1"/>
    <property type="match status" value="6"/>
</dbReference>
<feature type="compositionally biased region" description="Basic and acidic residues" evidence="2">
    <location>
        <begin position="61"/>
        <end position="74"/>
    </location>
</feature>
<feature type="compositionally biased region" description="Polar residues" evidence="2">
    <location>
        <begin position="342"/>
        <end position="352"/>
    </location>
</feature>
<feature type="compositionally biased region" description="Low complexity" evidence="2">
    <location>
        <begin position="596"/>
        <end position="612"/>
    </location>
</feature>
<feature type="domain" description="C2H2-type" evidence="3">
    <location>
        <begin position="1237"/>
        <end position="1266"/>
    </location>
</feature>
<feature type="region of interest" description="Disordered" evidence="2">
    <location>
        <begin position="1388"/>
        <end position="1590"/>
    </location>
</feature>
<feature type="region of interest" description="Disordered" evidence="2">
    <location>
        <begin position="1131"/>
        <end position="1167"/>
    </location>
</feature>
<feature type="compositionally biased region" description="Low complexity" evidence="2">
    <location>
        <begin position="563"/>
        <end position="575"/>
    </location>
</feature>
<feature type="compositionally biased region" description="Low complexity" evidence="2">
    <location>
        <begin position="760"/>
        <end position="771"/>
    </location>
</feature>
<feature type="region of interest" description="Disordered" evidence="2">
    <location>
        <begin position="595"/>
        <end position="615"/>
    </location>
</feature>
<dbReference type="GO" id="GO:0005634">
    <property type="term" value="C:nucleus"/>
    <property type="evidence" value="ECO:0007669"/>
    <property type="project" value="TreeGrafter"/>
</dbReference>